<feature type="region of interest" description="Disordered" evidence="6">
    <location>
        <begin position="47"/>
        <end position="258"/>
    </location>
</feature>
<dbReference type="AlphaFoldDB" id="A0AAX6MVA9"/>
<feature type="compositionally biased region" description="Polar residues" evidence="6">
    <location>
        <begin position="59"/>
        <end position="79"/>
    </location>
</feature>
<keyword evidence="4" id="KW-0862">Zinc</keyword>
<dbReference type="SMART" id="SM00451">
    <property type="entry name" value="ZnF_U1"/>
    <property type="match status" value="1"/>
</dbReference>
<evidence type="ECO:0000313" key="8">
    <source>
        <dbReference type="EMBL" id="KAK6956555.1"/>
    </source>
</evidence>
<organism evidence="8 9">
    <name type="scientific">Daldinia eschscholtzii</name>
    <dbReference type="NCBI Taxonomy" id="292717"/>
    <lineage>
        <taxon>Eukaryota</taxon>
        <taxon>Fungi</taxon>
        <taxon>Dikarya</taxon>
        <taxon>Ascomycota</taxon>
        <taxon>Pezizomycotina</taxon>
        <taxon>Sordariomycetes</taxon>
        <taxon>Xylariomycetidae</taxon>
        <taxon>Xylariales</taxon>
        <taxon>Hypoxylaceae</taxon>
        <taxon>Daldinia</taxon>
    </lineage>
</organism>
<feature type="compositionally biased region" description="Low complexity" evidence="6">
    <location>
        <begin position="337"/>
        <end position="347"/>
    </location>
</feature>
<reference evidence="8 9" key="1">
    <citation type="journal article" date="2024" name="Front Chem Biol">
        <title>Unveiling the potential of Daldinia eschscholtzii MFLUCC 19-0629 through bioactivity and bioinformatics studies for enhanced sustainable agriculture production.</title>
        <authorList>
            <person name="Brooks S."/>
            <person name="Weaver J.A."/>
            <person name="Klomchit A."/>
            <person name="Alharthi S.A."/>
            <person name="Onlamun T."/>
            <person name="Nurani R."/>
            <person name="Vong T.K."/>
            <person name="Alberti F."/>
            <person name="Greco C."/>
        </authorList>
    </citation>
    <scope>NUCLEOTIDE SEQUENCE [LARGE SCALE GENOMIC DNA]</scope>
    <source>
        <strain evidence="8">MFLUCC 19-0629</strain>
    </source>
</reference>
<accession>A0AAX6MVA9</accession>
<evidence type="ECO:0000256" key="6">
    <source>
        <dbReference type="SAM" id="MobiDB-lite"/>
    </source>
</evidence>
<dbReference type="GO" id="GO:0016607">
    <property type="term" value="C:nuclear speck"/>
    <property type="evidence" value="ECO:0007669"/>
    <property type="project" value="UniProtKB-SubCell"/>
</dbReference>
<keyword evidence="9" id="KW-1185">Reference proteome</keyword>
<feature type="compositionally biased region" description="Acidic residues" evidence="6">
    <location>
        <begin position="90"/>
        <end position="103"/>
    </location>
</feature>
<dbReference type="EMBL" id="JBANMG010000002">
    <property type="protein sequence ID" value="KAK6956555.1"/>
    <property type="molecule type" value="Genomic_DNA"/>
</dbReference>
<evidence type="ECO:0000256" key="3">
    <source>
        <dbReference type="ARBA" id="ARBA00022771"/>
    </source>
</evidence>
<dbReference type="PANTHER" id="PTHR13278:SF0">
    <property type="entry name" value="ZINC FINGER PROTEIN 830"/>
    <property type="match status" value="1"/>
</dbReference>
<dbReference type="GO" id="GO:0033314">
    <property type="term" value="P:mitotic DNA replication checkpoint signaling"/>
    <property type="evidence" value="ECO:0007669"/>
    <property type="project" value="TreeGrafter"/>
</dbReference>
<dbReference type="InterPro" id="IPR003604">
    <property type="entry name" value="Matrin/U1-like-C_Znf_C2H2"/>
</dbReference>
<feature type="compositionally biased region" description="Polar residues" evidence="6">
    <location>
        <begin position="157"/>
        <end position="166"/>
    </location>
</feature>
<evidence type="ECO:0000256" key="5">
    <source>
        <dbReference type="ARBA" id="ARBA00023242"/>
    </source>
</evidence>
<protein>
    <recommendedName>
        <fullName evidence="7">U1-type domain-containing protein</fullName>
    </recommendedName>
</protein>
<feature type="compositionally biased region" description="Low complexity" evidence="6">
    <location>
        <begin position="205"/>
        <end position="223"/>
    </location>
</feature>
<sequence>MADARALLRAHRAENRIKHPHAAYSDAGKLLCKLCHEPVKTEALWESHVRSPNHKTRAQAIQSNNLSSQPPQGVSSSTEGGNGKRKHDDIDEGMSDGDDGDAEEAVRKKRSKPDLALSTSNGGEKRQSPPELSRRTSHAPGHGVEIAIPSRPATPAAGSNSATSTPKGAPVGRSPLIGSETASTTSTSTPANLPISTQSLSVPSTTATTTTAAPQQQQQGAQQSSNDAVDEDEWAAFEAEIAAEPAPAPALSSSGGLQSYSADATISAPAMTAAQIAAKSQEEENERRKHLVDAQIADEREDATRALEAEFEEMEELEGRVRRLKERREQLRKGSLAAATNPTTAANDDVVMAKGPAEGKENSNNTNIPEEEEEDEDDDDDEDDDWDAFRLR</sequence>
<feature type="domain" description="U1-type" evidence="7">
    <location>
        <begin position="27"/>
        <end position="61"/>
    </location>
</feature>
<feature type="compositionally biased region" description="Low complexity" evidence="6">
    <location>
        <begin position="236"/>
        <end position="245"/>
    </location>
</feature>
<comment type="subcellular location">
    <subcellularLocation>
        <location evidence="1">Nucleus</location>
    </subcellularLocation>
</comment>
<keyword evidence="3" id="KW-0863">Zinc-finger</keyword>
<feature type="compositionally biased region" description="Basic and acidic residues" evidence="6">
    <location>
        <begin position="123"/>
        <end position="134"/>
    </location>
</feature>
<evidence type="ECO:0000256" key="2">
    <source>
        <dbReference type="ARBA" id="ARBA00022723"/>
    </source>
</evidence>
<dbReference type="GO" id="GO:0008270">
    <property type="term" value="F:zinc ion binding"/>
    <property type="evidence" value="ECO:0007669"/>
    <property type="project" value="UniProtKB-KW"/>
</dbReference>
<dbReference type="GO" id="GO:0005681">
    <property type="term" value="C:spliceosomal complex"/>
    <property type="evidence" value="ECO:0007669"/>
    <property type="project" value="InterPro"/>
</dbReference>
<name>A0AAX6MVA9_9PEZI</name>
<keyword evidence="2" id="KW-0479">Metal-binding</keyword>
<evidence type="ECO:0000313" key="9">
    <source>
        <dbReference type="Proteomes" id="UP001369815"/>
    </source>
</evidence>
<dbReference type="InterPro" id="IPR040050">
    <property type="entry name" value="ZNF830-like"/>
</dbReference>
<dbReference type="Proteomes" id="UP001369815">
    <property type="component" value="Unassembled WGS sequence"/>
</dbReference>
<dbReference type="GO" id="GO:0033260">
    <property type="term" value="P:nuclear DNA replication"/>
    <property type="evidence" value="ECO:0007669"/>
    <property type="project" value="TreeGrafter"/>
</dbReference>
<comment type="caution">
    <text evidence="8">The sequence shown here is derived from an EMBL/GenBank/DDBJ whole genome shotgun (WGS) entry which is preliminary data.</text>
</comment>
<dbReference type="PANTHER" id="PTHR13278">
    <property type="entry name" value="ZINC FINGER PROTEIN 830"/>
    <property type="match status" value="1"/>
</dbReference>
<evidence type="ECO:0000256" key="1">
    <source>
        <dbReference type="ARBA" id="ARBA00004123"/>
    </source>
</evidence>
<keyword evidence="5" id="KW-0539">Nucleus</keyword>
<feature type="compositionally biased region" description="Low complexity" evidence="6">
    <location>
        <begin position="179"/>
        <end position="189"/>
    </location>
</feature>
<feature type="compositionally biased region" description="Polar residues" evidence="6">
    <location>
        <begin position="190"/>
        <end position="204"/>
    </location>
</feature>
<proteinExistence type="predicted"/>
<dbReference type="GO" id="GO:0044773">
    <property type="term" value="P:mitotic DNA damage checkpoint signaling"/>
    <property type="evidence" value="ECO:0007669"/>
    <property type="project" value="TreeGrafter"/>
</dbReference>
<evidence type="ECO:0000259" key="7">
    <source>
        <dbReference type="SMART" id="SM00451"/>
    </source>
</evidence>
<dbReference type="GO" id="GO:0003676">
    <property type="term" value="F:nucleic acid binding"/>
    <property type="evidence" value="ECO:0007669"/>
    <property type="project" value="InterPro"/>
</dbReference>
<evidence type="ECO:0000256" key="4">
    <source>
        <dbReference type="ARBA" id="ARBA00022833"/>
    </source>
</evidence>
<feature type="region of interest" description="Disordered" evidence="6">
    <location>
        <begin position="275"/>
        <end position="299"/>
    </location>
</feature>
<feature type="region of interest" description="Disordered" evidence="6">
    <location>
        <begin position="329"/>
        <end position="392"/>
    </location>
</feature>
<feature type="compositionally biased region" description="Acidic residues" evidence="6">
    <location>
        <begin position="369"/>
        <end position="386"/>
    </location>
</feature>
<gene>
    <name evidence="8" type="ORF">Daesc_001833</name>
</gene>